<dbReference type="GO" id="GO:0016757">
    <property type="term" value="F:glycosyltransferase activity"/>
    <property type="evidence" value="ECO:0007669"/>
    <property type="project" value="UniProtKB-KW"/>
</dbReference>
<dbReference type="PANTHER" id="PTHR43646">
    <property type="entry name" value="GLYCOSYLTRANSFERASE"/>
    <property type="match status" value="1"/>
</dbReference>
<dbReference type="SUPFAM" id="SSF53448">
    <property type="entry name" value="Nucleotide-diphospho-sugar transferases"/>
    <property type="match status" value="1"/>
</dbReference>
<dbReference type="AlphaFoldDB" id="A0A6J7I5J7"/>
<evidence type="ECO:0000256" key="5">
    <source>
        <dbReference type="ARBA" id="ARBA00023136"/>
    </source>
</evidence>
<reference evidence="7" key="1">
    <citation type="submission" date="2020-05" db="EMBL/GenBank/DDBJ databases">
        <authorList>
            <person name="Chiriac C."/>
            <person name="Salcher M."/>
            <person name="Ghai R."/>
            <person name="Kavagutti S V."/>
        </authorList>
    </citation>
    <scope>NUCLEOTIDE SEQUENCE</scope>
</reference>
<accession>A0A6J7I5J7</accession>
<proteinExistence type="predicted"/>
<organism evidence="7">
    <name type="scientific">freshwater metagenome</name>
    <dbReference type="NCBI Taxonomy" id="449393"/>
    <lineage>
        <taxon>unclassified sequences</taxon>
        <taxon>metagenomes</taxon>
        <taxon>ecological metagenomes</taxon>
    </lineage>
</organism>
<evidence type="ECO:0000259" key="6">
    <source>
        <dbReference type="Pfam" id="PF00535"/>
    </source>
</evidence>
<dbReference type="PANTHER" id="PTHR43646:SF2">
    <property type="entry name" value="GLYCOSYLTRANSFERASE 2-LIKE DOMAIN-CONTAINING PROTEIN"/>
    <property type="match status" value="1"/>
</dbReference>
<gene>
    <name evidence="7" type="ORF">UFOPK3472_03837</name>
</gene>
<dbReference type="GO" id="GO:0005886">
    <property type="term" value="C:plasma membrane"/>
    <property type="evidence" value="ECO:0007669"/>
    <property type="project" value="UniProtKB-SubCell"/>
</dbReference>
<dbReference type="InterPro" id="IPR029044">
    <property type="entry name" value="Nucleotide-diphossugar_trans"/>
</dbReference>
<evidence type="ECO:0000256" key="4">
    <source>
        <dbReference type="ARBA" id="ARBA00022679"/>
    </source>
</evidence>
<keyword evidence="2" id="KW-1003">Cell membrane</keyword>
<dbReference type="Pfam" id="PF00535">
    <property type="entry name" value="Glycos_transf_2"/>
    <property type="match status" value="1"/>
</dbReference>
<keyword evidence="4" id="KW-0808">Transferase</keyword>
<keyword evidence="3" id="KW-0328">Glycosyltransferase</keyword>
<comment type="subcellular location">
    <subcellularLocation>
        <location evidence="1">Cell membrane</location>
    </subcellularLocation>
</comment>
<evidence type="ECO:0000313" key="7">
    <source>
        <dbReference type="EMBL" id="CAB4926039.1"/>
    </source>
</evidence>
<evidence type="ECO:0000256" key="3">
    <source>
        <dbReference type="ARBA" id="ARBA00022676"/>
    </source>
</evidence>
<protein>
    <submittedName>
        <fullName evidence="7">Unannotated protein</fullName>
    </submittedName>
</protein>
<evidence type="ECO:0000256" key="2">
    <source>
        <dbReference type="ARBA" id="ARBA00022475"/>
    </source>
</evidence>
<dbReference type="InterPro" id="IPR001173">
    <property type="entry name" value="Glyco_trans_2-like"/>
</dbReference>
<feature type="domain" description="Glycosyltransferase 2-like" evidence="6">
    <location>
        <begin position="11"/>
        <end position="117"/>
    </location>
</feature>
<keyword evidence="5" id="KW-0472">Membrane</keyword>
<name>A0A6J7I5J7_9ZZZZ</name>
<evidence type="ECO:0000256" key="1">
    <source>
        <dbReference type="ARBA" id="ARBA00004236"/>
    </source>
</evidence>
<sequence length="273" mass="30595">MGMSSKIEKISVVTISFRDLDGLRKTVDSVRAQQCSVPIEHVVLDGGSGPEVEQYLESIGDGLHYWRSERDNGRYDAMNRGIAETTGDIVWLMHSGDCFSDPGALEYIVENLADPRQQWGYAKVRRVGADGIDLGEWGFMPFDLRNFTIGKAPIPHQGSFVGADFAKQLGPYDETFGLAADQLYLMRAALIKLPVTFDRVVCDFDTTGAGTVRPIKESFADLRRAWDKLNHYPYGTRRRSRLQSWVIEYLVRTAFHGRERVRAMLGRAPANGG</sequence>
<dbReference type="Gene3D" id="3.90.550.10">
    <property type="entry name" value="Spore Coat Polysaccharide Biosynthesis Protein SpsA, Chain A"/>
    <property type="match status" value="1"/>
</dbReference>
<dbReference type="EMBL" id="CAFBLX010000414">
    <property type="protein sequence ID" value="CAB4926039.1"/>
    <property type="molecule type" value="Genomic_DNA"/>
</dbReference>